<feature type="region of interest" description="Disordered" evidence="1">
    <location>
        <begin position="1"/>
        <end position="25"/>
    </location>
</feature>
<organism evidence="3 4">
    <name type="scientific">Hibiscus sabdariffa</name>
    <name type="common">roselle</name>
    <dbReference type="NCBI Taxonomy" id="183260"/>
    <lineage>
        <taxon>Eukaryota</taxon>
        <taxon>Viridiplantae</taxon>
        <taxon>Streptophyta</taxon>
        <taxon>Embryophyta</taxon>
        <taxon>Tracheophyta</taxon>
        <taxon>Spermatophyta</taxon>
        <taxon>Magnoliopsida</taxon>
        <taxon>eudicotyledons</taxon>
        <taxon>Gunneridae</taxon>
        <taxon>Pentapetalae</taxon>
        <taxon>rosids</taxon>
        <taxon>malvids</taxon>
        <taxon>Malvales</taxon>
        <taxon>Malvaceae</taxon>
        <taxon>Malvoideae</taxon>
        <taxon>Hibiscus</taxon>
    </lineage>
</organism>
<keyword evidence="2" id="KW-0472">Membrane</keyword>
<keyword evidence="2" id="KW-0812">Transmembrane</keyword>
<dbReference type="Proteomes" id="UP001396334">
    <property type="component" value="Unassembled WGS sequence"/>
</dbReference>
<accession>A0ABR2A0P5</accession>
<keyword evidence="2" id="KW-1133">Transmembrane helix</keyword>
<evidence type="ECO:0000256" key="1">
    <source>
        <dbReference type="SAM" id="MobiDB-lite"/>
    </source>
</evidence>
<dbReference type="Gene3D" id="3.90.1150.10">
    <property type="entry name" value="Aspartate Aminotransferase, domain 1"/>
    <property type="match status" value="1"/>
</dbReference>
<protein>
    <submittedName>
        <fullName evidence="3">Uncharacterized protein</fullName>
    </submittedName>
</protein>
<sequence length="184" mass="20506">MTQTRYYRTWSPGPKKEKTGEGGGGTAMRVIVPLQGIVQGRGGLVLGSIIPCALFYFLQFYLKRNLDDPDDQNESDSPPQNPTTRSPLSEQLTELPVLTRSLSRALLSPRNPTGPVSISTRVSRIVKGTDSLYYIGLRWVKEDPYDELDNPNRVIQLGLAENKFSLDLVKDWLVERASEAILGN</sequence>
<feature type="compositionally biased region" description="Polar residues" evidence="1">
    <location>
        <begin position="75"/>
        <end position="91"/>
    </location>
</feature>
<evidence type="ECO:0000313" key="3">
    <source>
        <dbReference type="EMBL" id="KAK8486540.1"/>
    </source>
</evidence>
<dbReference type="InterPro" id="IPR015422">
    <property type="entry name" value="PyrdxlP-dep_Trfase_small"/>
</dbReference>
<reference evidence="3 4" key="1">
    <citation type="journal article" date="2024" name="G3 (Bethesda)">
        <title>Genome assembly of Hibiscus sabdariffa L. provides insights into metabolisms of medicinal natural products.</title>
        <authorList>
            <person name="Kim T."/>
        </authorList>
    </citation>
    <scope>NUCLEOTIDE SEQUENCE [LARGE SCALE GENOMIC DNA]</scope>
    <source>
        <strain evidence="3">TK-2024</strain>
        <tissue evidence="3">Old leaves</tissue>
    </source>
</reference>
<name>A0ABR2A0P5_9ROSI</name>
<feature type="region of interest" description="Disordered" evidence="1">
    <location>
        <begin position="68"/>
        <end position="91"/>
    </location>
</feature>
<evidence type="ECO:0000313" key="4">
    <source>
        <dbReference type="Proteomes" id="UP001396334"/>
    </source>
</evidence>
<feature type="transmembrane region" description="Helical" evidence="2">
    <location>
        <begin position="43"/>
        <end position="62"/>
    </location>
</feature>
<comment type="caution">
    <text evidence="3">The sequence shown here is derived from an EMBL/GenBank/DDBJ whole genome shotgun (WGS) entry which is preliminary data.</text>
</comment>
<evidence type="ECO:0000256" key="2">
    <source>
        <dbReference type="SAM" id="Phobius"/>
    </source>
</evidence>
<dbReference type="EMBL" id="JBBPBN010000438">
    <property type="protein sequence ID" value="KAK8486540.1"/>
    <property type="molecule type" value="Genomic_DNA"/>
</dbReference>
<gene>
    <name evidence="3" type="ORF">V6N11_021461</name>
</gene>
<proteinExistence type="predicted"/>
<keyword evidence="4" id="KW-1185">Reference proteome</keyword>